<evidence type="ECO:0000256" key="9">
    <source>
        <dbReference type="SAM" id="SignalP"/>
    </source>
</evidence>
<dbReference type="EMBL" id="PVNG01000001">
    <property type="protein sequence ID" value="PRX70048.1"/>
    <property type="molecule type" value="Genomic_DNA"/>
</dbReference>
<evidence type="ECO:0000256" key="5">
    <source>
        <dbReference type="ARBA" id="ARBA00022690"/>
    </source>
</evidence>
<dbReference type="Pfam" id="PF00720">
    <property type="entry name" value="SSI"/>
    <property type="match status" value="1"/>
</dbReference>
<proteinExistence type="inferred from homology"/>
<comment type="subunit">
    <text evidence="3">Homodimer.</text>
</comment>
<evidence type="ECO:0000256" key="2">
    <source>
        <dbReference type="ARBA" id="ARBA00010472"/>
    </source>
</evidence>
<keyword evidence="7" id="KW-1015">Disulfide bond</keyword>
<feature type="domain" description="Subtilisin inhibitor" evidence="10">
    <location>
        <begin position="51"/>
        <end position="119"/>
    </location>
</feature>
<keyword evidence="9" id="KW-0732">Signal</keyword>
<keyword evidence="12" id="KW-1185">Reference proteome</keyword>
<dbReference type="GO" id="GO:0004867">
    <property type="term" value="F:serine-type endopeptidase inhibitor activity"/>
    <property type="evidence" value="ECO:0007669"/>
    <property type="project" value="UniProtKB-KW"/>
</dbReference>
<dbReference type="AlphaFoldDB" id="A0A2T0NAK3"/>
<evidence type="ECO:0000256" key="6">
    <source>
        <dbReference type="ARBA" id="ARBA00022900"/>
    </source>
</evidence>
<dbReference type="InterPro" id="IPR000691">
    <property type="entry name" value="Prot_inh_I16_SSI"/>
</dbReference>
<comment type="subcellular location">
    <subcellularLocation>
        <location evidence="1">Secreted</location>
    </subcellularLocation>
</comment>
<dbReference type="GO" id="GO:0005576">
    <property type="term" value="C:extracellular region"/>
    <property type="evidence" value="ECO:0007669"/>
    <property type="project" value="UniProtKB-SubCell"/>
</dbReference>
<evidence type="ECO:0000313" key="11">
    <source>
        <dbReference type="EMBL" id="PRX70048.1"/>
    </source>
</evidence>
<accession>A0A2T0NAK3</accession>
<evidence type="ECO:0000256" key="3">
    <source>
        <dbReference type="ARBA" id="ARBA00011738"/>
    </source>
</evidence>
<evidence type="ECO:0000256" key="7">
    <source>
        <dbReference type="ARBA" id="ARBA00023157"/>
    </source>
</evidence>
<gene>
    <name evidence="11" type="ORF">B0I32_101133</name>
</gene>
<keyword evidence="5 8" id="KW-0646">Protease inhibitor</keyword>
<reference evidence="11 12" key="1">
    <citation type="submission" date="2018-03" db="EMBL/GenBank/DDBJ databases">
        <title>Genomic Encyclopedia of Type Strains, Phase III (KMG-III): the genomes of soil and plant-associated and newly described type strains.</title>
        <authorList>
            <person name="Whitman W."/>
        </authorList>
    </citation>
    <scope>NUCLEOTIDE SEQUENCE [LARGE SCALE GENOMIC DNA]</scope>
    <source>
        <strain evidence="11 12">CGMCC 4.7104</strain>
    </source>
</reference>
<sequence length="131" mass="13827">MTLVLTAARRLAALGLCVAATFAVPFAALPAQAAAGAELFITVTPRAGGAYATRLTCDPDGGVHSHPRAACDALHGVDGHVHDLNVDPGPCPLIFDPVEVEVKGHWYGRPTSFHETFSNRCDMDRRLGPLV</sequence>
<evidence type="ECO:0000259" key="10">
    <source>
        <dbReference type="Pfam" id="PF00720"/>
    </source>
</evidence>
<protein>
    <submittedName>
        <fullName evidence="11">Subtilisin inhibitor-like</fullName>
    </submittedName>
</protein>
<evidence type="ECO:0000313" key="12">
    <source>
        <dbReference type="Proteomes" id="UP000238312"/>
    </source>
</evidence>
<dbReference type="SUPFAM" id="SSF55399">
    <property type="entry name" value="Subtilisin inhibitor"/>
    <property type="match status" value="1"/>
</dbReference>
<evidence type="ECO:0000256" key="4">
    <source>
        <dbReference type="ARBA" id="ARBA00022525"/>
    </source>
</evidence>
<keyword evidence="6 8" id="KW-0722">Serine protease inhibitor</keyword>
<dbReference type="Gene3D" id="3.30.350.10">
    <property type="entry name" value="Subtilisin inhibitor-like"/>
    <property type="match status" value="1"/>
</dbReference>
<comment type="similarity">
    <text evidence="2 8">Belongs to the protease inhibitor I16 (SSI) family.</text>
</comment>
<dbReference type="InterPro" id="IPR023549">
    <property type="entry name" value="Subtilisin_inhibitor"/>
</dbReference>
<evidence type="ECO:0000256" key="1">
    <source>
        <dbReference type="ARBA" id="ARBA00004613"/>
    </source>
</evidence>
<name>A0A2T0NAK3_9ACTN</name>
<organism evidence="11 12">
    <name type="scientific">Nonomuraea fuscirosea</name>
    <dbReference type="NCBI Taxonomy" id="1291556"/>
    <lineage>
        <taxon>Bacteria</taxon>
        <taxon>Bacillati</taxon>
        <taxon>Actinomycetota</taxon>
        <taxon>Actinomycetes</taxon>
        <taxon>Streptosporangiales</taxon>
        <taxon>Streptosporangiaceae</taxon>
        <taxon>Nonomuraea</taxon>
    </lineage>
</organism>
<comment type="caution">
    <text evidence="11">The sequence shown here is derived from an EMBL/GenBank/DDBJ whole genome shotgun (WGS) entry which is preliminary data.</text>
</comment>
<evidence type="ECO:0000256" key="8">
    <source>
        <dbReference type="RuleBase" id="RU003471"/>
    </source>
</evidence>
<dbReference type="InterPro" id="IPR036819">
    <property type="entry name" value="Subtilisin_inhibitor-like_sf"/>
</dbReference>
<feature type="chain" id="PRO_5015560129" evidence="9">
    <location>
        <begin position="34"/>
        <end position="131"/>
    </location>
</feature>
<dbReference type="PRINTS" id="PR00294">
    <property type="entry name" value="SSBTLNINHBTR"/>
</dbReference>
<dbReference type="Proteomes" id="UP000238312">
    <property type="component" value="Unassembled WGS sequence"/>
</dbReference>
<keyword evidence="4" id="KW-0964">Secreted</keyword>
<dbReference type="RefSeq" id="WP_181306882.1">
    <property type="nucleotide sequence ID" value="NZ_PVNG01000001.1"/>
</dbReference>
<feature type="signal peptide" evidence="9">
    <location>
        <begin position="1"/>
        <end position="33"/>
    </location>
</feature>